<dbReference type="AlphaFoldDB" id="K6YX73"/>
<dbReference type="EMBL" id="BAEQ01000026">
    <property type="protein sequence ID" value="GAC28596.1"/>
    <property type="molecule type" value="Genomic_DNA"/>
</dbReference>
<reference evidence="2" key="1">
    <citation type="journal article" date="2014" name="Environ. Microbiol.">
        <title>Comparative genomics of the marine bacterial genus Glaciecola reveals the high degree of genomic diversity and genomic characteristic for cold adaptation.</title>
        <authorList>
            <person name="Qin Q.L."/>
            <person name="Xie B.B."/>
            <person name="Yu Y."/>
            <person name="Shu Y.L."/>
            <person name="Rong J.C."/>
            <person name="Zhang Y.J."/>
            <person name="Zhao D.L."/>
            <person name="Chen X.L."/>
            <person name="Zhang X.Y."/>
            <person name="Chen B."/>
            <person name="Zhou B.C."/>
            <person name="Zhang Y.Z."/>
        </authorList>
    </citation>
    <scope>NUCLEOTIDE SEQUENCE [LARGE SCALE GENOMIC DNA]</scope>
    <source>
        <strain evidence="2">ACAM 615</strain>
    </source>
</reference>
<comment type="caution">
    <text evidence="1">The sequence shown here is derived from an EMBL/GenBank/DDBJ whole genome shotgun (WGS) entry which is preliminary data.</text>
</comment>
<protein>
    <submittedName>
        <fullName evidence="1">Uncharacterized protein</fullName>
    </submittedName>
</protein>
<dbReference type="Proteomes" id="UP000006251">
    <property type="component" value="Unassembled WGS sequence"/>
</dbReference>
<evidence type="ECO:0000313" key="2">
    <source>
        <dbReference type="Proteomes" id="UP000006251"/>
    </source>
</evidence>
<sequence>MNTDKPIHQCIKDKDPICVNCKYYINLAGVGFGMRCSYNFSKKEGELPEKIPSRYHSCEHFKLSKK</sequence>
<evidence type="ECO:0000313" key="1">
    <source>
        <dbReference type="EMBL" id="GAC28596.1"/>
    </source>
</evidence>
<name>K6YX73_9ALTE</name>
<proteinExistence type="predicted"/>
<keyword evidence="2" id="KW-1185">Reference proteome</keyword>
<organism evidence="1 2">
    <name type="scientific">Brumicola pallidula DSM 14239 = ACAM 615</name>
    <dbReference type="NCBI Taxonomy" id="1121922"/>
    <lineage>
        <taxon>Bacteria</taxon>
        <taxon>Pseudomonadati</taxon>
        <taxon>Pseudomonadota</taxon>
        <taxon>Gammaproteobacteria</taxon>
        <taxon>Alteromonadales</taxon>
        <taxon>Alteromonadaceae</taxon>
        <taxon>Brumicola</taxon>
    </lineage>
</organism>
<accession>K6YX73</accession>
<dbReference type="RefSeq" id="WP_006010872.1">
    <property type="nucleotide sequence ID" value="NZ_BAEQ01000026.1"/>
</dbReference>
<gene>
    <name evidence="1" type="ORF">GPAL_1733</name>
</gene>